<dbReference type="AlphaFoldDB" id="C6C7B3"/>
<evidence type="ECO:0000313" key="3">
    <source>
        <dbReference type="Proteomes" id="UP000002734"/>
    </source>
</evidence>
<evidence type="ECO:0000313" key="2">
    <source>
        <dbReference type="EMBL" id="ACS84031.1"/>
    </source>
</evidence>
<dbReference type="Gene3D" id="3.10.450.50">
    <property type="match status" value="1"/>
</dbReference>
<dbReference type="STRING" id="579405.Dd703_0214"/>
<accession>C6C7B3</accession>
<dbReference type="eggNOG" id="COG4538">
    <property type="taxonomic scope" value="Bacteria"/>
</dbReference>
<name>C6C7B3_MUSP7</name>
<keyword evidence="3" id="KW-1185">Reference proteome</keyword>
<dbReference type="PIRSF" id="PIRSF030561">
    <property type="entry name" value="UCP030561"/>
    <property type="match status" value="1"/>
</dbReference>
<gene>
    <name evidence="2" type="ordered locus">Dd703_0214</name>
</gene>
<dbReference type="InterPro" id="IPR037401">
    <property type="entry name" value="SnoaL-like"/>
</dbReference>
<dbReference type="RefSeq" id="WP_012763854.1">
    <property type="nucleotide sequence ID" value="NC_012880.1"/>
</dbReference>
<dbReference type="KEGG" id="dda:Dd703_0214"/>
<dbReference type="HOGENOM" id="CLU_135625_1_0_6"/>
<organism evidence="2 3">
    <name type="scientific">Musicola paradisiaca (strain Ech703)</name>
    <name type="common">Dickeya paradisiaca</name>
    <name type="synonym">Dickeya dadantii</name>
    <dbReference type="NCBI Taxonomy" id="579405"/>
    <lineage>
        <taxon>Bacteria</taxon>
        <taxon>Pseudomonadati</taxon>
        <taxon>Pseudomonadota</taxon>
        <taxon>Gammaproteobacteria</taxon>
        <taxon>Enterobacterales</taxon>
        <taxon>Pectobacteriaceae</taxon>
        <taxon>Musicola</taxon>
    </lineage>
</organism>
<dbReference type="GO" id="GO:0016853">
    <property type="term" value="F:isomerase activity"/>
    <property type="evidence" value="ECO:0007669"/>
    <property type="project" value="UniProtKB-KW"/>
</dbReference>
<evidence type="ECO:0000259" key="1">
    <source>
        <dbReference type="Pfam" id="PF12680"/>
    </source>
</evidence>
<dbReference type="InterPro" id="IPR008317">
    <property type="entry name" value="UCP030561"/>
</dbReference>
<dbReference type="Pfam" id="PF12680">
    <property type="entry name" value="SnoaL_2"/>
    <property type="match status" value="1"/>
</dbReference>
<reference evidence="2" key="1">
    <citation type="submission" date="2009-06" db="EMBL/GenBank/DDBJ databases">
        <title>Complete sequence of Dickeya dadantii Ech703.</title>
        <authorList>
            <consortium name="US DOE Joint Genome Institute"/>
            <person name="Lucas S."/>
            <person name="Copeland A."/>
            <person name="Lapidus A."/>
            <person name="Glavina del Rio T."/>
            <person name="Dalin E."/>
            <person name="Tice H."/>
            <person name="Bruce D."/>
            <person name="Goodwin L."/>
            <person name="Pitluck S."/>
            <person name="Chertkov O."/>
            <person name="Brettin T."/>
            <person name="Detter J.C."/>
            <person name="Han C."/>
            <person name="Larimer F."/>
            <person name="Land M."/>
            <person name="Hauser L."/>
            <person name="Kyrpides N."/>
            <person name="Mikhailova N."/>
            <person name="Balakrishnan V."/>
            <person name="Glasner J."/>
            <person name="Perna N.T."/>
        </authorList>
    </citation>
    <scope>NUCLEOTIDE SEQUENCE [LARGE SCALE GENOMIC DNA]</scope>
    <source>
        <strain evidence="2">Ech703</strain>
    </source>
</reference>
<sequence>MSVIIPVQEQFEAYNARDLARFIACYSDNFRAYRMPATSPFIEGKIVLEAFYCEQRFNNPALRAELLSRTVLGNKVFDHEKIYGIAPEPVESIAVFEVKDGLIVTAWFYFVD</sequence>
<dbReference type="SUPFAM" id="SSF54427">
    <property type="entry name" value="NTF2-like"/>
    <property type="match status" value="1"/>
</dbReference>
<dbReference type="EMBL" id="CP001654">
    <property type="protein sequence ID" value="ACS84031.1"/>
    <property type="molecule type" value="Genomic_DNA"/>
</dbReference>
<dbReference type="Proteomes" id="UP000002734">
    <property type="component" value="Chromosome"/>
</dbReference>
<feature type="domain" description="SnoaL-like" evidence="1">
    <location>
        <begin position="7"/>
        <end position="104"/>
    </location>
</feature>
<protein>
    <submittedName>
        <fullName evidence="2">Steroid delta-isomerase domain-containing protein</fullName>
    </submittedName>
</protein>
<dbReference type="InterPro" id="IPR032710">
    <property type="entry name" value="NTF2-like_dom_sf"/>
</dbReference>
<proteinExistence type="predicted"/>